<keyword evidence="2" id="KW-1133">Transmembrane helix</keyword>
<evidence type="ECO:0000256" key="2">
    <source>
        <dbReference type="SAM" id="Phobius"/>
    </source>
</evidence>
<dbReference type="SMART" id="SM00646">
    <property type="entry name" value="Ami_3"/>
    <property type="match status" value="1"/>
</dbReference>
<name>A0ABS2NQQ0_9FIRM</name>
<gene>
    <name evidence="4" type="ORF">JOC73_001834</name>
</gene>
<keyword evidence="5" id="KW-1185">Reference proteome</keyword>
<keyword evidence="2" id="KW-0812">Transmembrane</keyword>
<feature type="domain" description="MurNAc-LAA" evidence="3">
    <location>
        <begin position="120"/>
        <end position="232"/>
    </location>
</feature>
<dbReference type="PANTHER" id="PTHR30404">
    <property type="entry name" value="N-ACETYLMURAMOYL-L-ALANINE AMIDASE"/>
    <property type="match status" value="1"/>
</dbReference>
<dbReference type="SUPFAM" id="SSF53187">
    <property type="entry name" value="Zn-dependent exopeptidases"/>
    <property type="match status" value="1"/>
</dbReference>
<dbReference type="NCBIfam" id="TIGR02883">
    <property type="entry name" value="spore_cwlD"/>
    <property type="match status" value="1"/>
</dbReference>
<comment type="caution">
    <text evidence="4">The sequence shown here is derived from an EMBL/GenBank/DDBJ whole genome shotgun (WGS) entry which is preliminary data.</text>
</comment>
<dbReference type="EC" id="3.5.1.28" evidence="4"/>
<evidence type="ECO:0000313" key="5">
    <source>
        <dbReference type="Proteomes" id="UP001314796"/>
    </source>
</evidence>
<organism evidence="4 5">
    <name type="scientific">Alkaliphilus hydrothermalis</name>
    <dbReference type="NCBI Taxonomy" id="1482730"/>
    <lineage>
        <taxon>Bacteria</taxon>
        <taxon>Bacillati</taxon>
        <taxon>Bacillota</taxon>
        <taxon>Clostridia</taxon>
        <taxon>Peptostreptococcales</taxon>
        <taxon>Natronincolaceae</taxon>
        <taxon>Alkaliphilus</taxon>
    </lineage>
</organism>
<dbReference type="InterPro" id="IPR014234">
    <property type="entry name" value="Spore_CwlD"/>
</dbReference>
<accession>A0ABS2NQQ0</accession>
<reference evidence="4 5" key="1">
    <citation type="submission" date="2021-01" db="EMBL/GenBank/DDBJ databases">
        <title>Genomic Encyclopedia of Type Strains, Phase IV (KMG-IV): sequencing the most valuable type-strain genomes for metagenomic binning, comparative biology and taxonomic classification.</title>
        <authorList>
            <person name="Goeker M."/>
        </authorList>
    </citation>
    <scope>NUCLEOTIDE SEQUENCE [LARGE SCALE GENOMIC DNA]</scope>
    <source>
        <strain evidence="4 5">DSM 25890</strain>
    </source>
</reference>
<sequence>MRVIIIRKRWINYGVILAILMTILGILINRYINLSQQTFFIPSTAKTIVIDPGHGGIDPGAIGTGNVYEKDINLHIALCLREYLEQSGSIVVMTREEDTGLYDNTGSIRNKKNQDLKRRKEIVTNANGHVFISIHLNAFPQKQYYGAQTFYPKDSLISKKLAETIQSSLVEVLDPNNKRKAQSKNDIYLIKEIKIPTVLIECGFLSNPQELTKLQNQEYQKKIAWGIYVGVQQYFGEKE</sequence>
<feature type="transmembrane region" description="Helical" evidence="2">
    <location>
        <begin position="12"/>
        <end position="32"/>
    </location>
</feature>
<proteinExistence type="predicted"/>
<dbReference type="EMBL" id="JAFBEE010000011">
    <property type="protein sequence ID" value="MBM7615265.1"/>
    <property type="molecule type" value="Genomic_DNA"/>
</dbReference>
<evidence type="ECO:0000313" key="4">
    <source>
        <dbReference type="EMBL" id="MBM7615265.1"/>
    </source>
</evidence>
<dbReference type="Gene3D" id="3.40.630.40">
    <property type="entry name" value="Zn-dependent exopeptidases"/>
    <property type="match status" value="1"/>
</dbReference>
<dbReference type="PANTHER" id="PTHR30404:SF0">
    <property type="entry name" value="N-ACETYLMURAMOYL-L-ALANINE AMIDASE AMIC"/>
    <property type="match status" value="1"/>
</dbReference>
<dbReference type="InterPro" id="IPR002508">
    <property type="entry name" value="MurNAc-LAA_cat"/>
</dbReference>
<dbReference type="CDD" id="cd02696">
    <property type="entry name" value="MurNAc-LAA"/>
    <property type="match status" value="1"/>
</dbReference>
<dbReference type="InterPro" id="IPR050695">
    <property type="entry name" value="N-acetylmuramoyl_amidase_3"/>
</dbReference>
<dbReference type="RefSeq" id="WP_243427915.1">
    <property type="nucleotide sequence ID" value="NZ_JAFBEE010000011.1"/>
</dbReference>
<protein>
    <submittedName>
        <fullName evidence="4">N-acetylmuramoyl-L-alanine amidase</fullName>
        <ecNumber evidence="4">3.5.1.28</ecNumber>
    </submittedName>
</protein>
<keyword evidence="1 4" id="KW-0378">Hydrolase</keyword>
<dbReference type="Pfam" id="PF01520">
    <property type="entry name" value="Amidase_3"/>
    <property type="match status" value="1"/>
</dbReference>
<evidence type="ECO:0000256" key="1">
    <source>
        <dbReference type="ARBA" id="ARBA00022801"/>
    </source>
</evidence>
<evidence type="ECO:0000259" key="3">
    <source>
        <dbReference type="SMART" id="SM00646"/>
    </source>
</evidence>
<dbReference type="GO" id="GO:0008745">
    <property type="term" value="F:N-acetylmuramoyl-L-alanine amidase activity"/>
    <property type="evidence" value="ECO:0007669"/>
    <property type="project" value="UniProtKB-EC"/>
</dbReference>
<dbReference type="Proteomes" id="UP001314796">
    <property type="component" value="Unassembled WGS sequence"/>
</dbReference>
<keyword evidence="2" id="KW-0472">Membrane</keyword>